<evidence type="ECO:0000313" key="3">
    <source>
        <dbReference type="Proteomes" id="UP001189429"/>
    </source>
</evidence>
<sequence length="827" mass="89462">MASALRPRRPRPRESQFAHATLADKWGAKAALKGPGFAWDGSGYRGSRTQAIDETSMLPCAEVLKTLLEVAPSGFPAQKCLKDTFQELDTRHGILACDVRFQERAASLAADAWRAMAKHLYNTAQAEKALSNEVLQQLVKMIRLPSAEDDGGAALASGGSFEGSPSIAAAAGPVEGEAADVSASAVRVEFSDDDVGLCGMTCNCKACRDARTVDLTAEEGGGERAPIPNAAIGGQKRDTRTAQTALKGGKSKGKGKGDGKGKSKSKTKSQAKGKSKGKGEGKRKTKSQAGKGKDKPKRRPSTPCTVRMRLLGKTRETVAASLKPPKKAKAPPKQEDEAVVESGNITLPATVTVREPNGKRRGEAYLLDGNKKYIMGITSRRTEEYKEVVERAAEKINGTILKTKDDLRMWFDQQLGFDTRQMPPKRATATKSASPAIHRGPMGHCLEKMQAAARAGTTAVPVKAEPVDSSGGSSSAPAAAAVVPATGDTDGPAAKVAKREGDRVPDEEAPALKEPRIRPGAQADASEWVHDWIESDKTAYNAFMHRLRKQGQERKAKWKEIQKLGCAMGAENFAGEIMHATTRQSAEFNNTLTRNETLKEWTTFKKALEKYDEDALMAMIRARTSETKRDPAIPESLMVPWPKYLQVRLRSESERDRHDKGLQLADNANLDDDAYDEKYAEQSRGHNQQQGGQQQQQPPQQQQSLQTEPSVEKAKMPEAAAVAVKAARAAHGYIDRFADELEAAIESSSKNENSKGCKIENDLDAMRGTLAAKDKELLTIEKKCVSSNGAGITGKEIQTAADLAKEIDDAIKNGRKKLAALRSLWTL</sequence>
<comment type="caution">
    <text evidence="2">The sequence shown here is derived from an EMBL/GenBank/DDBJ whole genome shotgun (WGS) entry which is preliminary data.</text>
</comment>
<reference evidence="2" key="1">
    <citation type="submission" date="2023-10" db="EMBL/GenBank/DDBJ databases">
        <authorList>
            <person name="Chen Y."/>
            <person name="Shah S."/>
            <person name="Dougan E. K."/>
            <person name="Thang M."/>
            <person name="Chan C."/>
        </authorList>
    </citation>
    <scope>NUCLEOTIDE SEQUENCE [LARGE SCALE GENOMIC DNA]</scope>
</reference>
<feature type="region of interest" description="Disordered" evidence="1">
    <location>
        <begin position="463"/>
        <end position="509"/>
    </location>
</feature>
<keyword evidence="3" id="KW-1185">Reference proteome</keyword>
<feature type="region of interest" description="Disordered" evidence="1">
    <location>
        <begin position="218"/>
        <end position="340"/>
    </location>
</feature>
<gene>
    <name evidence="2" type="ORF">PCOR1329_LOCUS84588</name>
</gene>
<organism evidence="2 3">
    <name type="scientific">Prorocentrum cordatum</name>
    <dbReference type="NCBI Taxonomy" id="2364126"/>
    <lineage>
        <taxon>Eukaryota</taxon>
        <taxon>Sar</taxon>
        <taxon>Alveolata</taxon>
        <taxon>Dinophyceae</taxon>
        <taxon>Prorocentrales</taxon>
        <taxon>Prorocentraceae</taxon>
        <taxon>Prorocentrum</taxon>
    </lineage>
</organism>
<feature type="compositionally biased region" description="Basic and acidic residues" evidence="1">
    <location>
        <begin position="652"/>
        <end position="661"/>
    </location>
</feature>
<feature type="compositionally biased region" description="Basic residues" evidence="1">
    <location>
        <begin position="262"/>
        <end position="276"/>
    </location>
</feature>
<name>A0ABN9YHU9_9DINO</name>
<feature type="compositionally biased region" description="Basic and acidic residues" evidence="1">
    <location>
        <begin position="497"/>
        <end position="509"/>
    </location>
</feature>
<accession>A0ABN9YHU9</accession>
<protein>
    <submittedName>
        <fullName evidence="2">Uncharacterized protein</fullName>
    </submittedName>
</protein>
<feature type="compositionally biased region" description="Low complexity" evidence="1">
    <location>
        <begin position="688"/>
        <end position="703"/>
    </location>
</feature>
<dbReference type="EMBL" id="CAUYUJ010022392">
    <property type="protein sequence ID" value="CAK0910393.1"/>
    <property type="molecule type" value="Genomic_DNA"/>
</dbReference>
<evidence type="ECO:0000256" key="1">
    <source>
        <dbReference type="SAM" id="MobiDB-lite"/>
    </source>
</evidence>
<feature type="region of interest" description="Disordered" evidence="1">
    <location>
        <begin position="652"/>
        <end position="671"/>
    </location>
</feature>
<feature type="compositionally biased region" description="Low complexity" evidence="1">
    <location>
        <begin position="467"/>
        <end position="490"/>
    </location>
</feature>
<evidence type="ECO:0000313" key="2">
    <source>
        <dbReference type="EMBL" id="CAK0910393.1"/>
    </source>
</evidence>
<feature type="region of interest" description="Disordered" evidence="1">
    <location>
        <begin position="679"/>
        <end position="716"/>
    </location>
</feature>
<proteinExistence type="predicted"/>
<dbReference type="Proteomes" id="UP001189429">
    <property type="component" value="Unassembled WGS sequence"/>
</dbReference>